<dbReference type="Gene3D" id="2.60.120.330">
    <property type="entry name" value="B-lactam Antibiotic, Isopenicillin N Synthase, Chain"/>
    <property type="match status" value="1"/>
</dbReference>
<gene>
    <name evidence="8" type="ORF">FPE_LOCUS14497</name>
</gene>
<dbReference type="GO" id="GO:0002238">
    <property type="term" value="P:response to molecule of fungal origin"/>
    <property type="evidence" value="ECO:0007669"/>
    <property type="project" value="UniProtKB-ARBA"/>
</dbReference>
<evidence type="ECO:0000259" key="7">
    <source>
        <dbReference type="PROSITE" id="PS51471"/>
    </source>
</evidence>
<dbReference type="InterPro" id="IPR044861">
    <property type="entry name" value="IPNS-like_FE2OG_OXY"/>
</dbReference>
<evidence type="ECO:0000256" key="2">
    <source>
        <dbReference type="ARBA" id="ARBA00023004"/>
    </source>
</evidence>
<dbReference type="Pfam" id="PF03171">
    <property type="entry name" value="2OG-FeII_Oxy"/>
    <property type="match status" value="1"/>
</dbReference>
<accession>A0AAD2DTT0</accession>
<dbReference type="EMBL" id="OU503043">
    <property type="protein sequence ID" value="CAI9767067.1"/>
    <property type="molecule type" value="Genomic_DNA"/>
</dbReference>
<evidence type="ECO:0000313" key="9">
    <source>
        <dbReference type="Proteomes" id="UP000834106"/>
    </source>
</evidence>
<dbReference type="GO" id="GO:0046872">
    <property type="term" value="F:metal ion binding"/>
    <property type="evidence" value="ECO:0007669"/>
    <property type="project" value="UniProtKB-KW"/>
</dbReference>
<keyword evidence="1 6" id="KW-0479">Metal-binding</keyword>
<dbReference type="InterPro" id="IPR027443">
    <property type="entry name" value="IPNS-like_sf"/>
</dbReference>
<dbReference type="InterPro" id="IPR026992">
    <property type="entry name" value="DIOX_N"/>
</dbReference>
<evidence type="ECO:0000313" key="8">
    <source>
        <dbReference type="EMBL" id="CAI9767067.1"/>
    </source>
</evidence>
<keyword evidence="9" id="KW-1185">Reference proteome</keyword>
<organism evidence="8 9">
    <name type="scientific">Fraxinus pennsylvanica</name>
    <dbReference type="NCBI Taxonomy" id="56036"/>
    <lineage>
        <taxon>Eukaryota</taxon>
        <taxon>Viridiplantae</taxon>
        <taxon>Streptophyta</taxon>
        <taxon>Embryophyta</taxon>
        <taxon>Tracheophyta</taxon>
        <taxon>Spermatophyta</taxon>
        <taxon>Magnoliopsida</taxon>
        <taxon>eudicotyledons</taxon>
        <taxon>Gunneridae</taxon>
        <taxon>Pentapetalae</taxon>
        <taxon>asterids</taxon>
        <taxon>lamiids</taxon>
        <taxon>Lamiales</taxon>
        <taxon>Oleaceae</taxon>
        <taxon>Oleeae</taxon>
        <taxon>Fraxinus</taxon>
    </lineage>
</organism>
<dbReference type="GO" id="GO:0009805">
    <property type="term" value="P:coumarin biosynthetic process"/>
    <property type="evidence" value="ECO:0007669"/>
    <property type="project" value="UniProtKB-ARBA"/>
</dbReference>
<dbReference type="Pfam" id="PF14226">
    <property type="entry name" value="DIOX_N"/>
    <property type="match status" value="1"/>
</dbReference>
<evidence type="ECO:0000256" key="1">
    <source>
        <dbReference type="ARBA" id="ARBA00022723"/>
    </source>
</evidence>
<keyword evidence="2 6" id="KW-0408">Iron</keyword>
<dbReference type="PANTHER" id="PTHR47990">
    <property type="entry name" value="2-OXOGLUTARATE (2OG) AND FE(II)-DEPENDENT OXYGENASE SUPERFAMILY PROTEIN-RELATED"/>
    <property type="match status" value="1"/>
</dbReference>
<comment type="similarity">
    <text evidence="6">Belongs to the iron/ascorbate-dependent oxidoreductase family.</text>
</comment>
<evidence type="ECO:0000256" key="4">
    <source>
        <dbReference type="ARBA" id="ARBA00074102"/>
    </source>
</evidence>
<sequence length="374" mass="40918">MADASGNNNVVPVIDMLHFPAQLPELIKACEENGCFRLENFDSILPVQLMSQMKAVVTELFELPLEIKERNVDVIVGSGYNKPGKINSIHEGFGLYDIASSHAVDAFCNQLDATPQQRETIESYAKAVHELITDIGQKVGQGLGLKSVPFEAWPCQFRINKYPFTHETIGSDGLKTHTDNGFFTVVQDDEILSGLEVMEKSGKFVAIDPCPGTLLVTLGDIATAWSNGRFYNVKHRVVCKEEGIRISIATFLLGPRDTMVETPLELVDSEHPCLYVPFKAENGVLWIGIRSAKSGVGFGGHETPSGLNSSGARNLGGFSAFLKEDENKLMNRGGNNENLMERGRVKPESIFNATLLAASGQPFVYGNYSFCSCC</sequence>
<dbReference type="InterPro" id="IPR005123">
    <property type="entry name" value="Oxoglu/Fe-dep_dioxygenase_dom"/>
</dbReference>
<evidence type="ECO:0000256" key="3">
    <source>
        <dbReference type="ARBA" id="ARBA00054658"/>
    </source>
</evidence>
<dbReference type="FunFam" id="2.60.120.330:FF:000017">
    <property type="entry name" value="2-oxoglutarate-dependent dioxygenase DAO"/>
    <property type="match status" value="1"/>
</dbReference>
<dbReference type="PROSITE" id="PS51471">
    <property type="entry name" value="FE2OG_OXY"/>
    <property type="match status" value="1"/>
</dbReference>
<dbReference type="Proteomes" id="UP000834106">
    <property type="component" value="Chromosome 8"/>
</dbReference>
<dbReference type="AlphaFoldDB" id="A0AAD2DTT0"/>
<dbReference type="GO" id="GO:0016706">
    <property type="term" value="F:2-oxoglutarate-dependent dioxygenase activity"/>
    <property type="evidence" value="ECO:0007669"/>
    <property type="project" value="UniProtKB-ARBA"/>
</dbReference>
<keyword evidence="6" id="KW-0560">Oxidoreductase</keyword>
<reference evidence="8" key="1">
    <citation type="submission" date="2023-05" db="EMBL/GenBank/DDBJ databases">
        <authorList>
            <person name="Huff M."/>
        </authorList>
    </citation>
    <scope>NUCLEOTIDE SEQUENCE</scope>
</reference>
<evidence type="ECO:0000256" key="6">
    <source>
        <dbReference type="RuleBase" id="RU003682"/>
    </source>
</evidence>
<protein>
    <recommendedName>
        <fullName evidence="4">2-oxoglutarate-dependent dioxygenase DAO</fullName>
    </recommendedName>
    <alternativeName>
        <fullName evidence="5">Protein DIOXYGENASE FOR AUXIN OXIDATION</fullName>
    </alternativeName>
</protein>
<dbReference type="InterPro" id="IPR050231">
    <property type="entry name" value="Iron_ascorbate_oxido_reductase"/>
</dbReference>
<name>A0AAD2DTT0_9LAMI</name>
<dbReference type="SUPFAM" id="SSF51197">
    <property type="entry name" value="Clavaminate synthase-like"/>
    <property type="match status" value="1"/>
</dbReference>
<evidence type="ECO:0000256" key="5">
    <source>
        <dbReference type="ARBA" id="ARBA00076740"/>
    </source>
</evidence>
<comment type="function">
    <text evidence="3">2-oxoglutarate-dependent dioxygenase essential for auxin catabolism and maintenance of auxin homeostasis in reproductive organs. Catalyzes the irreversible oxidation of indole-3-acetic acid (IAA) to the biologically inactive 2-oxoindole-3-acetic acid (OxIAA).</text>
</comment>
<feature type="domain" description="Fe2OG dioxygenase" evidence="7">
    <location>
        <begin position="151"/>
        <end position="255"/>
    </location>
</feature>
<proteinExistence type="inferred from homology"/>